<keyword evidence="11" id="KW-1185">Reference proteome</keyword>
<feature type="transmembrane region" description="Helical" evidence="8">
    <location>
        <begin position="100"/>
        <end position="120"/>
    </location>
</feature>
<keyword evidence="5 8" id="KW-1133">Transmembrane helix</keyword>
<comment type="subcellular location">
    <subcellularLocation>
        <location evidence="1">Cell membrane</location>
        <topology evidence="1">Multi-pass membrane protein</topology>
    </subcellularLocation>
</comment>
<proteinExistence type="predicted"/>
<reference evidence="10 11" key="1">
    <citation type="submission" date="2014-07" db="EMBL/GenBank/DDBJ databases">
        <title>Biosystematic studies on Modestobacter strains isolated from extreme hyper-arid desert soil and from historic building.</title>
        <authorList>
            <person name="Bukarasam K."/>
            <person name="Bull A."/>
            <person name="Girard G."/>
            <person name="van Wezel G."/>
            <person name="Goodfellow M."/>
        </authorList>
    </citation>
    <scope>NUCLEOTIDE SEQUENCE [LARGE SCALE GENOMIC DNA]</scope>
    <source>
        <strain evidence="10 11">KNN45-2b</strain>
    </source>
</reference>
<gene>
    <name evidence="10" type="ORF">IN07_18690</name>
</gene>
<evidence type="ECO:0000256" key="2">
    <source>
        <dbReference type="ARBA" id="ARBA00022448"/>
    </source>
</evidence>
<dbReference type="Proteomes" id="UP000029713">
    <property type="component" value="Unassembled WGS sequence"/>
</dbReference>
<dbReference type="PROSITE" id="PS50850">
    <property type="entry name" value="MFS"/>
    <property type="match status" value="1"/>
</dbReference>
<protein>
    <recommendedName>
        <fullName evidence="9">Major facilitator superfamily (MFS) profile domain-containing protein</fullName>
    </recommendedName>
</protein>
<feature type="region of interest" description="Disordered" evidence="7">
    <location>
        <begin position="144"/>
        <end position="168"/>
    </location>
</feature>
<dbReference type="Gene3D" id="1.20.1720.10">
    <property type="entry name" value="Multidrug resistance protein D"/>
    <property type="match status" value="1"/>
</dbReference>
<evidence type="ECO:0000313" key="10">
    <source>
        <dbReference type="EMBL" id="KGH45211.1"/>
    </source>
</evidence>
<dbReference type="GO" id="GO:0022857">
    <property type="term" value="F:transmembrane transporter activity"/>
    <property type="evidence" value="ECO:0007669"/>
    <property type="project" value="InterPro"/>
</dbReference>
<dbReference type="InterPro" id="IPR020846">
    <property type="entry name" value="MFS_dom"/>
</dbReference>
<evidence type="ECO:0000256" key="8">
    <source>
        <dbReference type="SAM" id="Phobius"/>
    </source>
</evidence>
<dbReference type="STRING" id="1522368.IN07_18690"/>
<evidence type="ECO:0000256" key="3">
    <source>
        <dbReference type="ARBA" id="ARBA00022475"/>
    </source>
</evidence>
<name>A0A098Y677_9ACTN</name>
<evidence type="ECO:0000256" key="4">
    <source>
        <dbReference type="ARBA" id="ARBA00022692"/>
    </source>
</evidence>
<dbReference type="Pfam" id="PF07690">
    <property type="entry name" value="MFS_1"/>
    <property type="match status" value="1"/>
</dbReference>
<evidence type="ECO:0000313" key="11">
    <source>
        <dbReference type="Proteomes" id="UP000029713"/>
    </source>
</evidence>
<dbReference type="EMBL" id="JPMX01000089">
    <property type="protein sequence ID" value="KGH45211.1"/>
    <property type="molecule type" value="Genomic_DNA"/>
</dbReference>
<evidence type="ECO:0000259" key="9">
    <source>
        <dbReference type="PROSITE" id="PS50850"/>
    </source>
</evidence>
<dbReference type="GO" id="GO:0005886">
    <property type="term" value="C:plasma membrane"/>
    <property type="evidence" value="ECO:0007669"/>
    <property type="project" value="UniProtKB-SubCell"/>
</dbReference>
<feature type="transmembrane region" description="Helical" evidence="8">
    <location>
        <begin position="70"/>
        <end position="88"/>
    </location>
</feature>
<dbReference type="SUPFAM" id="SSF103473">
    <property type="entry name" value="MFS general substrate transporter"/>
    <property type="match status" value="1"/>
</dbReference>
<dbReference type="InterPro" id="IPR036259">
    <property type="entry name" value="MFS_trans_sf"/>
</dbReference>
<feature type="transmembrane region" description="Helical" evidence="8">
    <location>
        <begin position="42"/>
        <end position="58"/>
    </location>
</feature>
<dbReference type="InterPro" id="IPR011701">
    <property type="entry name" value="MFS"/>
</dbReference>
<dbReference type="AlphaFoldDB" id="A0A098Y677"/>
<feature type="compositionally biased region" description="Low complexity" evidence="7">
    <location>
        <begin position="148"/>
        <end position="168"/>
    </location>
</feature>
<evidence type="ECO:0000256" key="6">
    <source>
        <dbReference type="ARBA" id="ARBA00023136"/>
    </source>
</evidence>
<evidence type="ECO:0000256" key="5">
    <source>
        <dbReference type="ARBA" id="ARBA00022989"/>
    </source>
</evidence>
<dbReference type="PANTHER" id="PTHR42718:SF46">
    <property type="entry name" value="BLR6921 PROTEIN"/>
    <property type="match status" value="1"/>
</dbReference>
<comment type="caution">
    <text evidence="10">The sequence shown here is derived from an EMBL/GenBank/DDBJ whole genome shotgun (WGS) entry which is preliminary data.</text>
</comment>
<organism evidence="10 11">
    <name type="scientific">Modestobacter caceresii</name>
    <dbReference type="NCBI Taxonomy" id="1522368"/>
    <lineage>
        <taxon>Bacteria</taxon>
        <taxon>Bacillati</taxon>
        <taxon>Actinomycetota</taxon>
        <taxon>Actinomycetes</taxon>
        <taxon>Geodermatophilales</taxon>
        <taxon>Geodermatophilaceae</taxon>
        <taxon>Modestobacter</taxon>
    </lineage>
</organism>
<dbReference type="PANTHER" id="PTHR42718">
    <property type="entry name" value="MAJOR FACILITATOR SUPERFAMILY MULTIDRUG TRANSPORTER MFSC"/>
    <property type="match status" value="1"/>
</dbReference>
<evidence type="ECO:0000256" key="1">
    <source>
        <dbReference type="ARBA" id="ARBA00004651"/>
    </source>
</evidence>
<feature type="domain" description="Major facilitator superfamily (MFS) profile" evidence="9">
    <location>
        <begin position="3"/>
        <end position="168"/>
    </location>
</feature>
<keyword evidence="4 8" id="KW-0812">Transmembrane</keyword>
<keyword evidence="3" id="KW-1003">Cell membrane</keyword>
<evidence type="ECO:0000256" key="7">
    <source>
        <dbReference type="SAM" id="MobiDB-lite"/>
    </source>
</evidence>
<sequence length="168" mass="17046">MAALLVLSISQLMVVLDGSIVNVALPAIAGGLRVDAAADLQWVITAYTVAFGGLLLLGGRLGDRFGRRRVFITGAAAFAGASLLGGLATDLSALIAARALQGAGAALLAPTALALLTVVFPEGRQRHQALGVFCSLPRPAIPTGSGCSSTMRRASRPSAPRSTCSPPR</sequence>
<accession>A0A098Y677</accession>
<keyword evidence="6 8" id="KW-0472">Membrane</keyword>
<keyword evidence="2" id="KW-0813">Transport</keyword>